<feature type="transmembrane region" description="Helical" evidence="1">
    <location>
        <begin position="12"/>
        <end position="29"/>
    </location>
</feature>
<proteinExistence type="predicted"/>
<gene>
    <name evidence="2" type="ordered locus">MLP_18040</name>
</gene>
<dbReference type="RefSeq" id="WP_013862698.1">
    <property type="nucleotide sequence ID" value="NC_015635.1"/>
</dbReference>
<accession>F5XSD7</accession>
<dbReference type="OrthoDB" id="3729328at2"/>
<name>F5XSD7_MICPN</name>
<dbReference type="EMBL" id="AP012204">
    <property type="protein sequence ID" value="BAK34818.1"/>
    <property type="molecule type" value="Genomic_DNA"/>
</dbReference>
<evidence type="ECO:0000256" key="1">
    <source>
        <dbReference type="SAM" id="Phobius"/>
    </source>
</evidence>
<keyword evidence="1" id="KW-0812">Transmembrane</keyword>
<dbReference type="AlphaFoldDB" id="F5XSD7"/>
<evidence type="ECO:0000313" key="2">
    <source>
        <dbReference type="EMBL" id="BAK34818.1"/>
    </source>
</evidence>
<dbReference type="Proteomes" id="UP000007947">
    <property type="component" value="Chromosome"/>
</dbReference>
<keyword evidence="1" id="KW-0472">Membrane</keyword>
<protein>
    <submittedName>
        <fullName evidence="2">Uncharacterized protein</fullName>
    </submittedName>
</protein>
<evidence type="ECO:0000313" key="3">
    <source>
        <dbReference type="Proteomes" id="UP000007947"/>
    </source>
</evidence>
<reference evidence="2 3" key="1">
    <citation type="submission" date="2011-05" db="EMBL/GenBank/DDBJ databases">
        <title>Whole genome sequence of Microlunatus phosphovorus NM-1.</title>
        <authorList>
            <person name="Hosoyama A."/>
            <person name="Sasaki K."/>
            <person name="Harada T."/>
            <person name="Igarashi R."/>
            <person name="Kawakoshi A."/>
            <person name="Sasagawa M."/>
            <person name="Fukada J."/>
            <person name="Nakamura S."/>
            <person name="Katano Y."/>
            <person name="Hanada S."/>
            <person name="Kamagata Y."/>
            <person name="Nakamura N."/>
            <person name="Yamazaki S."/>
            <person name="Fujita N."/>
        </authorList>
    </citation>
    <scope>NUCLEOTIDE SEQUENCE [LARGE SCALE GENOMIC DNA]</scope>
    <source>
        <strain evidence="3">ATCC 700054 / DSM 10555 / JCM 9379 / NBRC 101784 / NCIMB 13414 / VKM Ac-1990 / NM-1</strain>
    </source>
</reference>
<sequence>MARGRNRAIRIGVGILLMAGFVLIVWGVLTRYAGVWGVPYFSFTSDNGSPCVNKLTGFVCEPLTLADVQYYSDAELPPDTKVISGTYTATHDYLLRARLEVPKESAAKAMAALADEFGKCVPGHPVPMQTSELTKICVLANDDAVSQQKEPPSRLYVIGTGVRRDDGTRVIDMTIRSR</sequence>
<organism evidence="2 3">
    <name type="scientific">Microlunatus phosphovorus (strain ATCC 700054 / DSM 10555 / JCM 9379 / NBRC 101784 / NCIMB 13414 / VKM Ac-1990 / NM-1)</name>
    <dbReference type="NCBI Taxonomy" id="1032480"/>
    <lineage>
        <taxon>Bacteria</taxon>
        <taxon>Bacillati</taxon>
        <taxon>Actinomycetota</taxon>
        <taxon>Actinomycetes</taxon>
        <taxon>Propionibacteriales</taxon>
        <taxon>Propionibacteriaceae</taxon>
        <taxon>Microlunatus</taxon>
    </lineage>
</organism>
<dbReference type="HOGENOM" id="CLU_1508955_0_0_11"/>
<dbReference type="KEGG" id="mph:MLP_18040"/>
<keyword evidence="3" id="KW-1185">Reference proteome</keyword>
<keyword evidence="1" id="KW-1133">Transmembrane helix</keyword>